<dbReference type="Proteomes" id="UP000313359">
    <property type="component" value="Unassembled WGS sequence"/>
</dbReference>
<proteinExistence type="predicted"/>
<protein>
    <submittedName>
        <fullName evidence="7">Actin-like ATPase domain-containing protein</fullName>
    </submittedName>
</protein>
<dbReference type="EMBL" id="ML122256">
    <property type="protein sequence ID" value="RPD63330.1"/>
    <property type="molecule type" value="Genomic_DNA"/>
</dbReference>
<evidence type="ECO:0000256" key="5">
    <source>
        <dbReference type="SAM" id="MobiDB-lite"/>
    </source>
</evidence>
<dbReference type="InterPro" id="IPR029048">
    <property type="entry name" value="HSP70_C_sf"/>
</dbReference>
<dbReference type="InterPro" id="IPR029047">
    <property type="entry name" value="HSP70_peptide-bd_sf"/>
</dbReference>
<dbReference type="Gene3D" id="3.30.420.40">
    <property type="match status" value="2"/>
</dbReference>
<keyword evidence="1" id="KW-0547">Nucleotide-binding</keyword>
<keyword evidence="6" id="KW-0732">Signal</keyword>
<dbReference type="GO" id="GO:0140662">
    <property type="term" value="F:ATP-dependent protein folding chaperone"/>
    <property type="evidence" value="ECO:0007669"/>
    <property type="project" value="InterPro"/>
</dbReference>
<dbReference type="GO" id="GO:0034663">
    <property type="term" value="C:endoplasmic reticulum chaperone complex"/>
    <property type="evidence" value="ECO:0007669"/>
    <property type="project" value="TreeGrafter"/>
</dbReference>
<feature type="region of interest" description="Disordered" evidence="5">
    <location>
        <begin position="811"/>
        <end position="867"/>
    </location>
</feature>
<dbReference type="PANTHER" id="PTHR45639">
    <property type="entry name" value="HSC70CB, ISOFORM G-RELATED"/>
    <property type="match status" value="1"/>
</dbReference>
<keyword evidence="2" id="KW-0256">Endoplasmic reticulum</keyword>
<organism evidence="7 8">
    <name type="scientific">Lentinus tigrinus ALCF2SS1-6</name>
    <dbReference type="NCBI Taxonomy" id="1328759"/>
    <lineage>
        <taxon>Eukaryota</taxon>
        <taxon>Fungi</taxon>
        <taxon>Dikarya</taxon>
        <taxon>Basidiomycota</taxon>
        <taxon>Agaricomycotina</taxon>
        <taxon>Agaricomycetes</taxon>
        <taxon>Polyporales</taxon>
        <taxon>Polyporaceae</taxon>
        <taxon>Lentinus</taxon>
    </lineage>
</organism>
<dbReference type="STRING" id="1328759.A0A5C2SIB6"/>
<dbReference type="Gene3D" id="3.90.640.10">
    <property type="entry name" value="Actin, Chain A, domain 4"/>
    <property type="match status" value="1"/>
</dbReference>
<accession>A0A5C2SIB6</accession>
<dbReference type="AlphaFoldDB" id="A0A5C2SIB6"/>
<evidence type="ECO:0000256" key="2">
    <source>
        <dbReference type="ARBA" id="ARBA00022824"/>
    </source>
</evidence>
<evidence type="ECO:0000256" key="6">
    <source>
        <dbReference type="SAM" id="SignalP"/>
    </source>
</evidence>
<dbReference type="CDD" id="cd10230">
    <property type="entry name" value="ASKHA_NBD_HSP70_HYOU1"/>
    <property type="match status" value="1"/>
</dbReference>
<keyword evidence="4" id="KW-0143">Chaperone</keyword>
<dbReference type="SUPFAM" id="SSF100934">
    <property type="entry name" value="Heat shock protein 70kD (HSP70), C-terminal subdomain"/>
    <property type="match status" value="1"/>
</dbReference>
<feature type="compositionally biased region" description="Low complexity" evidence="5">
    <location>
        <begin position="568"/>
        <end position="585"/>
    </location>
</feature>
<evidence type="ECO:0000256" key="4">
    <source>
        <dbReference type="ARBA" id="ARBA00023186"/>
    </source>
</evidence>
<dbReference type="Pfam" id="PF00012">
    <property type="entry name" value="HSP70"/>
    <property type="match status" value="1"/>
</dbReference>
<feature type="compositionally biased region" description="Basic residues" evidence="5">
    <location>
        <begin position="811"/>
        <end position="821"/>
    </location>
</feature>
<evidence type="ECO:0000256" key="1">
    <source>
        <dbReference type="ARBA" id="ARBA00022741"/>
    </source>
</evidence>
<dbReference type="GO" id="GO:0030968">
    <property type="term" value="P:endoplasmic reticulum unfolded protein response"/>
    <property type="evidence" value="ECO:0007669"/>
    <property type="project" value="TreeGrafter"/>
</dbReference>
<dbReference type="SUPFAM" id="SSF53067">
    <property type="entry name" value="Actin-like ATPase domain"/>
    <property type="match status" value="2"/>
</dbReference>
<gene>
    <name evidence="7" type="ORF">L227DRAFT_521392</name>
</gene>
<feature type="signal peptide" evidence="6">
    <location>
        <begin position="1"/>
        <end position="21"/>
    </location>
</feature>
<keyword evidence="3" id="KW-0067">ATP-binding</keyword>
<reference evidence="7" key="1">
    <citation type="journal article" date="2018" name="Genome Biol. Evol.">
        <title>Genomics and development of Lentinus tigrinus, a white-rot wood-decaying mushroom with dimorphic fruiting bodies.</title>
        <authorList>
            <person name="Wu B."/>
            <person name="Xu Z."/>
            <person name="Knudson A."/>
            <person name="Carlson A."/>
            <person name="Chen N."/>
            <person name="Kovaka S."/>
            <person name="LaButti K."/>
            <person name="Lipzen A."/>
            <person name="Pennachio C."/>
            <person name="Riley R."/>
            <person name="Schakwitz W."/>
            <person name="Umezawa K."/>
            <person name="Ohm R.A."/>
            <person name="Grigoriev I.V."/>
            <person name="Nagy L.G."/>
            <person name="Gibbons J."/>
            <person name="Hibbett D."/>
        </authorList>
    </citation>
    <scope>NUCLEOTIDE SEQUENCE [LARGE SCALE GENOMIC DNA]</scope>
    <source>
        <strain evidence="7">ALCF2SS1-6</strain>
    </source>
</reference>
<dbReference type="Gene3D" id="3.30.30.30">
    <property type="match status" value="1"/>
</dbReference>
<dbReference type="InterPro" id="IPR013126">
    <property type="entry name" value="Hsp_70_fam"/>
</dbReference>
<evidence type="ECO:0000313" key="8">
    <source>
        <dbReference type="Proteomes" id="UP000313359"/>
    </source>
</evidence>
<dbReference type="PANTHER" id="PTHR45639:SF3">
    <property type="entry name" value="HYPOXIA UP-REGULATED PROTEIN 1"/>
    <property type="match status" value="1"/>
</dbReference>
<dbReference type="Gene3D" id="2.60.34.10">
    <property type="entry name" value="Substrate Binding Domain Of DNAk, Chain A, domain 1"/>
    <property type="match status" value="1"/>
</dbReference>
<feature type="region of interest" description="Disordered" evidence="5">
    <location>
        <begin position="551"/>
        <end position="585"/>
    </location>
</feature>
<sequence>MTRLFLFLCLWLSLWSERVLGSILAIDYGADFIKASLMKPGQPFDVLLNRDSKRKMQSTVGWKHNDRLFGQDAANIAGRFPLDSFSSLKFLQAAPYGSEAVSFYASVSTADMVKTERGTVALRRSDGTEWTVEELIAMQFAYVRELAESTAGEKVSDVIVTVPPYYTQFERDAVVDAIEISGLRTLALINDGTAVAVNYAMTRSFPTPEYHVIYDAGASSIRATVVEFSSAGSDSKSKMAKDATQITVHGIGYDRFIGGTELNRRLRDLLLNDFQKRYKRDISNDKRAMAKLWKEAGRVKAILSANTEAQATIESLAYDLDYRGKFTRAEFETACKDLKLRYAVPILEALAHAGLKLDNITSVIFTGGASRTPMIQDAVKAAVGANKLAFNVNADEAAVLGAALHGAGLSRQFKTKDIRITDIGPYDIQVSYQAESKQPGARPRTINTLVFPAGSKTGTKKTLTFKRHDDFSVKLAYKSPPLRGYPTDFIEAEIVGVGEAIKNLTEAGATEPVIKATVMLSESGFASLRDAVLTGEFKDDSLTGKLKDLFGKGSSSSSVDETTADVGTAEADSTTTSSSAEASATVISKKEPITLEIDTKFPTIPPMSVTEKRAGRDRLKAIDAEEVSKRRHEEARNSLEGYIYRLRDLLEDDSPESPFVKCSQTFERKAISDKVAEAYSWLQEHGDDATTMEYIEKRTALESLERPIVHRYKEIEEFPQALNNSQMWNWSSRLFLTDAKLNMTKELEAGLPTKYTKEELDEFEKVLKEHETWLDEWVEKQKKVKMNEDPVILSSEMRARAKVLENHLQKLYRKRAPKPVKKSSSSSASSSAGSTASGSSGRASDTGTAESTSSTASSQDSPRHEEL</sequence>
<evidence type="ECO:0000313" key="7">
    <source>
        <dbReference type="EMBL" id="RPD63330.1"/>
    </source>
</evidence>
<dbReference type="InterPro" id="IPR043129">
    <property type="entry name" value="ATPase_NBD"/>
</dbReference>
<dbReference type="FunFam" id="3.90.640.10:FF:000004">
    <property type="entry name" value="Heat shock 70 kDa protein 4"/>
    <property type="match status" value="1"/>
</dbReference>
<dbReference type="PRINTS" id="PR00301">
    <property type="entry name" value="HEATSHOCK70"/>
</dbReference>
<feature type="chain" id="PRO_5023042078" evidence="6">
    <location>
        <begin position="22"/>
        <end position="867"/>
    </location>
</feature>
<evidence type="ECO:0000256" key="3">
    <source>
        <dbReference type="ARBA" id="ARBA00022840"/>
    </source>
</evidence>
<dbReference type="OrthoDB" id="10262720at2759"/>
<dbReference type="GO" id="GO:0005524">
    <property type="term" value="F:ATP binding"/>
    <property type="evidence" value="ECO:0007669"/>
    <property type="project" value="UniProtKB-KW"/>
</dbReference>
<dbReference type="Gene3D" id="1.20.1270.10">
    <property type="match status" value="1"/>
</dbReference>
<name>A0A5C2SIB6_9APHY</name>
<feature type="compositionally biased region" description="Low complexity" evidence="5">
    <location>
        <begin position="823"/>
        <end position="860"/>
    </location>
</feature>
<keyword evidence="8" id="KW-1185">Reference proteome</keyword>